<sequence length="113" mass="12800">MKVVLHVENQSLKIEVYGIPETVSRCPGCIHVRKILEGLGLPFSFYDVLSPSENGVGFTYDRPLIVSLAERAGFPTLNIRYPVIFVDDKLVHNIRLFKQLLLDKGFDPDIIED</sequence>
<evidence type="ECO:0000259" key="1">
    <source>
        <dbReference type="Pfam" id="PF00462"/>
    </source>
</evidence>
<dbReference type="GeneID" id="77925906"/>
<dbReference type="InterPro" id="IPR002109">
    <property type="entry name" value="Glutaredoxin"/>
</dbReference>
<dbReference type="Pfam" id="PF00462">
    <property type="entry name" value="Glutaredoxin"/>
    <property type="match status" value="1"/>
</dbReference>
<organism evidence="2 3">
    <name type="scientific">Enterobacter phage vB_EhoM-IME523</name>
    <dbReference type="NCBI Taxonomy" id="2596709"/>
    <lineage>
        <taxon>Viruses</taxon>
        <taxon>Duplodnaviria</taxon>
        <taxon>Heunggongvirae</taxon>
        <taxon>Uroviricota</taxon>
        <taxon>Caudoviricetes</taxon>
        <taxon>Pantevenvirales</taxon>
        <taxon>Straboviridae</taxon>
        <taxon>Tevenvirinae</taxon>
        <taxon>Kanagawavirus</taxon>
        <taxon>Kanagawavirus eclm</taxon>
    </lineage>
</organism>
<reference evidence="2 3" key="1">
    <citation type="submission" date="2019-06" db="EMBL/GenBank/DDBJ databases">
        <authorList>
            <person name="Lin W."/>
            <person name="Gao M."/>
            <person name="Li D."/>
        </authorList>
    </citation>
    <scope>NUCLEOTIDE SEQUENCE [LARGE SCALE GENOMIC DNA]</scope>
</reference>
<evidence type="ECO:0000313" key="2">
    <source>
        <dbReference type="EMBL" id="QEA10552.1"/>
    </source>
</evidence>
<keyword evidence="3" id="KW-1185">Reference proteome</keyword>
<name>A0A7G3K9X4_9CAUD</name>
<dbReference type="SUPFAM" id="SSF52833">
    <property type="entry name" value="Thioredoxin-like"/>
    <property type="match status" value="1"/>
</dbReference>
<protein>
    <submittedName>
        <fullName evidence="2">Glutaredoxin</fullName>
    </submittedName>
</protein>
<dbReference type="Gene3D" id="3.40.30.10">
    <property type="entry name" value="Glutaredoxin"/>
    <property type="match status" value="1"/>
</dbReference>
<dbReference type="InterPro" id="IPR036249">
    <property type="entry name" value="Thioredoxin-like_sf"/>
</dbReference>
<dbReference type="Proteomes" id="UP000516307">
    <property type="component" value="Segment"/>
</dbReference>
<dbReference type="RefSeq" id="YP_010650324.1">
    <property type="nucleotide sequence ID" value="NC_070777.1"/>
</dbReference>
<dbReference type="EMBL" id="MN087708">
    <property type="protein sequence ID" value="QEA10552.1"/>
    <property type="molecule type" value="Genomic_DNA"/>
</dbReference>
<feature type="domain" description="Glutaredoxin" evidence="1">
    <location>
        <begin position="23"/>
        <end position="91"/>
    </location>
</feature>
<dbReference type="KEGG" id="vg:77925906"/>
<proteinExistence type="predicted"/>
<dbReference type="PROSITE" id="PS51354">
    <property type="entry name" value="GLUTAREDOXIN_2"/>
    <property type="match status" value="1"/>
</dbReference>
<accession>A0A7G3K9X4</accession>
<evidence type="ECO:0000313" key="3">
    <source>
        <dbReference type="Proteomes" id="UP000516307"/>
    </source>
</evidence>